<feature type="transmembrane region" description="Helical" evidence="2">
    <location>
        <begin position="20"/>
        <end position="41"/>
    </location>
</feature>
<accession>A0ABW0ECX0</accession>
<dbReference type="EMBL" id="JBHSKT010000005">
    <property type="protein sequence ID" value="MFC5271081.1"/>
    <property type="molecule type" value="Genomic_DNA"/>
</dbReference>
<evidence type="ECO:0000256" key="1">
    <source>
        <dbReference type="SAM" id="Coils"/>
    </source>
</evidence>
<comment type="caution">
    <text evidence="4">The sequence shown here is derived from an EMBL/GenBank/DDBJ whole genome shotgun (WGS) entry which is preliminary data.</text>
</comment>
<reference evidence="5" key="1">
    <citation type="journal article" date="2019" name="Int. J. Syst. Evol. Microbiol.">
        <title>The Global Catalogue of Microorganisms (GCM) 10K type strain sequencing project: providing services to taxonomists for standard genome sequencing and annotation.</title>
        <authorList>
            <consortium name="The Broad Institute Genomics Platform"/>
            <consortium name="The Broad Institute Genome Sequencing Center for Infectious Disease"/>
            <person name="Wu L."/>
            <person name="Ma J."/>
        </authorList>
    </citation>
    <scope>NUCLEOTIDE SEQUENCE [LARGE SCALE GENOMIC DNA]</scope>
    <source>
        <strain evidence="5">KACC 12602</strain>
    </source>
</reference>
<protein>
    <submittedName>
        <fullName evidence="4">M56 family metallopeptidase</fullName>
    </submittedName>
</protein>
<feature type="transmembrane region" description="Helical" evidence="2">
    <location>
        <begin position="124"/>
        <end position="147"/>
    </location>
</feature>
<feature type="domain" description="Peptidase M56" evidence="3">
    <location>
        <begin position="26"/>
        <end position="272"/>
    </location>
</feature>
<dbReference type="CDD" id="cd07341">
    <property type="entry name" value="M56_BlaR1_MecR1_like"/>
    <property type="match status" value="1"/>
</dbReference>
<dbReference type="Proteomes" id="UP001596161">
    <property type="component" value="Unassembled WGS sequence"/>
</dbReference>
<proteinExistence type="predicted"/>
<dbReference type="Pfam" id="PF05569">
    <property type="entry name" value="Peptidase_M56"/>
    <property type="match status" value="1"/>
</dbReference>
<evidence type="ECO:0000259" key="3">
    <source>
        <dbReference type="Pfam" id="PF05569"/>
    </source>
</evidence>
<dbReference type="PANTHER" id="PTHR34978">
    <property type="entry name" value="POSSIBLE SENSOR-TRANSDUCER PROTEIN BLAR"/>
    <property type="match status" value="1"/>
</dbReference>
<evidence type="ECO:0000256" key="2">
    <source>
        <dbReference type="SAM" id="Phobius"/>
    </source>
</evidence>
<sequence length="788" mass="88555">MKYADTFLSQELTQALGWTLLHSLWQGALVALALSVVLVFLNRASAQVRYFISATALFTTLALAVFTFFRLYQEPAQITTPATTTTFSAQNHSVSTVAAASETWYESLPFADFFASYFEKHLPLIVTIWFMGLLVMALKMLGGLAYVQRLKHYQAKPLGLRWQNKLNELQAKLNFTKPVALLESLQVKVPVAIGYLKPVILVPVGAVNGLTEKQVEAILAHELGHIYRHDYLFNLVQSVVETIFFYHPAMWWISANVRAERENCCDDIALNLCGDSIAFAVALAELEEMNFAAGPAMAMAFNGKRGSLLGRIKRMLNQPRRSASFSEGFIAACILMVSISAISLSAMAQLKPEFEEFPFYVGSISVEKTKPNLTAAWSEAKTTDITEVAKPAIKKNMPADFSTDFEANGYSLSVCAAPDGDGEDIIIVKDKNGKIAELYVNGKKVRKKDMASFQKIIDERNEAREKGKKKKKEYASKEEVKEARKALKDMPNVQAFPSPSPRVYVYSAPEAHARPEFNTRFRYQYPAPPAPPAPEVLVAPMPPMPPLAPMAPMRPIKPMAPSSDASAAEKKAYEAELKEFEAEMKEFDTEMKEFSENRGSEWKEYETEMAEYEREMEEYSKEMADYGTELSKNIRKQIYVTVPNAAEIERIHKDARERSVEIRERSAKDRENAARLREAAAVDRAKATKIREKAALDRAKAAELRAKAAEARAKAAKERTERLEKLKTELRKDKLIGENDKSFNYQINKDGLTINGKKQPKATFEKYKKLFHPGLEKGGNYNEVINEN</sequence>
<dbReference type="InterPro" id="IPR008756">
    <property type="entry name" value="Peptidase_M56"/>
</dbReference>
<keyword evidence="2" id="KW-0812">Transmembrane</keyword>
<keyword evidence="1" id="KW-0175">Coiled coil</keyword>
<keyword evidence="2" id="KW-1133">Transmembrane helix</keyword>
<gene>
    <name evidence="4" type="ORF">ACFPIB_10700</name>
</gene>
<keyword evidence="2" id="KW-0472">Membrane</keyword>
<organism evidence="4 5">
    <name type="scientific">Adhaeribacter terreus</name>
    <dbReference type="NCBI Taxonomy" id="529703"/>
    <lineage>
        <taxon>Bacteria</taxon>
        <taxon>Pseudomonadati</taxon>
        <taxon>Bacteroidota</taxon>
        <taxon>Cytophagia</taxon>
        <taxon>Cytophagales</taxon>
        <taxon>Hymenobacteraceae</taxon>
        <taxon>Adhaeribacter</taxon>
    </lineage>
</organism>
<name>A0ABW0ECX0_9BACT</name>
<evidence type="ECO:0000313" key="5">
    <source>
        <dbReference type="Proteomes" id="UP001596161"/>
    </source>
</evidence>
<feature type="coiled-coil region" evidence="1">
    <location>
        <begin position="563"/>
        <end position="629"/>
    </location>
</feature>
<dbReference type="PANTHER" id="PTHR34978:SF3">
    <property type="entry name" value="SLR0241 PROTEIN"/>
    <property type="match status" value="1"/>
</dbReference>
<dbReference type="RefSeq" id="WP_378017447.1">
    <property type="nucleotide sequence ID" value="NZ_JBHSKT010000005.1"/>
</dbReference>
<evidence type="ECO:0000313" key="4">
    <source>
        <dbReference type="EMBL" id="MFC5271081.1"/>
    </source>
</evidence>
<feature type="coiled-coil region" evidence="1">
    <location>
        <begin position="692"/>
        <end position="733"/>
    </location>
</feature>
<dbReference type="InterPro" id="IPR052173">
    <property type="entry name" value="Beta-lactam_resp_regulator"/>
</dbReference>
<dbReference type="Gene3D" id="3.30.2010.10">
    <property type="entry name" value="Metalloproteases ('zincins'), catalytic domain"/>
    <property type="match status" value="1"/>
</dbReference>
<feature type="transmembrane region" description="Helical" evidence="2">
    <location>
        <begin position="328"/>
        <end position="348"/>
    </location>
</feature>
<feature type="transmembrane region" description="Helical" evidence="2">
    <location>
        <begin position="48"/>
        <end position="69"/>
    </location>
</feature>
<keyword evidence="5" id="KW-1185">Reference proteome</keyword>